<dbReference type="AlphaFoldDB" id="A0A0G1SG68"/>
<sequence length="121" mass="13677">MNAVIDEDLHRSLKLVLEALGFTVFDVCDHGLRGCPDSEIFSFAKQKKAVLFTADLGFANILQFPPGTHPGIVVLRFPNELSTQLINQRVFQLLSQLNEENYRQNTVIVSPSQLRIRSNKH</sequence>
<organism evidence="2 3">
    <name type="scientific">Candidatus Amesbacteria bacterium GW2011_GWA1_47_20</name>
    <dbReference type="NCBI Taxonomy" id="1618354"/>
    <lineage>
        <taxon>Bacteria</taxon>
        <taxon>Candidatus Amesiibacteriota</taxon>
    </lineage>
</organism>
<evidence type="ECO:0000313" key="2">
    <source>
        <dbReference type="EMBL" id="KKU68434.1"/>
    </source>
</evidence>
<accession>A0A0G1SG68</accession>
<gene>
    <name evidence="2" type="ORF">UX92_C0020G0002</name>
</gene>
<comment type="caution">
    <text evidence="2">The sequence shown here is derived from an EMBL/GenBank/DDBJ whole genome shotgun (WGS) entry which is preliminary data.</text>
</comment>
<proteinExistence type="predicted"/>
<dbReference type="InterPro" id="IPR041049">
    <property type="entry name" value="DUF5615"/>
</dbReference>
<dbReference type="Pfam" id="PF18480">
    <property type="entry name" value="DUF5615"/>
    <property type="match status" value="1"/>
</dbReference>
<dbReference type="EMBL" id="LCOA01000020">
    <property type="protein sequence ID" value="KKU68434.1"/>
    <property type="molecule type" value="Genomic_DNA"/>
</dbReference>
<protein>
    <recommendedName>
        <fullName evidence="1">DUF5615 domain-containing protein</fullName>
    </recommendedName>
</protein>
<evidence type="ECO:0000313" key="3">
    <source>
        <dbReference type="Proteomes" id="UP000034565"/>
    </source>
</evidence>
<name>A0A0G1SG68_9BACT</name>
<reference evidence="2 3" key="1">
    <citation type="journal article" date="2015" name="Nature">
        <title>rRNA introns, odd ribosomes, and small enigmatic genomes across a large radiation of phyla.</title>
        <authorList>
            <person name="Brown C.T."/>
            <person name="Hug L.A."/>
            <person name="Thomas B.C."/>
            <person name="Sharon I."/>
            <person name="Castelle C.J."/>
            <person name="Singh A."/>
            <person name="Wilkins M.J."/>
            <person name="Williams K.H."/>
            <person name="Banfield J.F."/>
        </authorList>
    </citation>
    <scope>NUCLEOTIDE SEQUENCE [LARGE SCALE GENOMIC DNA]</scope>
</reference>
<dbReference type="Proteomes" id="UP000034565">
    <property type="component" value="Unassembled WGS sequence"/>
</dbReference>
<evidence type="ECO:0000259" key="1">
    <source>
        <dbReference type="Pfam" id="PF18480"/>
    </source>
</evidence>
<feature type="domain" description="DUF5615" evidence="1">
    <location>
        <begin position="1"/>
        <end position="110"/>
    </location>
</feature>